<dbReference type="InterPro" id="IPR036291">
    <property type="entry name" value="NAD(P)-bd_dom_sf"/>
</dbReference>
<reference evidence="2 3" key="1">
    <citation type="journal article" date="2012" name="BMC Genomics">
        <title>Comparative genomics of the white-rot fungi, Phanerochaete carnosa and P. chrysosporium, to elucidate the genetic basis of the distinct wood types they colonize.</title>
        <authorList>
            <person name="Suzuki H."/>
            <person name="MacDonald J."/>
            <person name="Syed K."/>
            <person name="Salamov A."/>
            <person name="Hori C."/>
            <person name="Aerts A."/>
            <person name="Henrissat B."/>
            <person name="Wiebenga A."/>
            <person name="vanKuyk P.A."/>
            <person name="Barry K."/>
            <person name="Lindquist E."/>
            <person name="LaButti K."/>
            <person name="Lapidus A."/>
            <person name="Lucas S."/>
            <person name="Coutinho P."/>
            <person name="Gong Y."/>
            <person name="Samejima M."/>
            <person name="Mahadevan R."/>
            <person name="Abou-Zaid M."/>
            <person name="de Vries R.P."/>
            <person name="Igarashi K."/>
            <person name="Yadav J.S."/>
            <person name="Grigoriev I.V."/>
            <person name="Master E.R."/>
        </authorList>
    </citation>
    <scope>NUCLEOTIDE SEQUENCE [LARGE SCALE GENOMIC DNA]</scope>
    <source>
        <strain evidence="2 3">HHB-10118-sp</strain>
    </source>
</reference>
<dbReference type="Pfam" id="PF04321">
    <property type="entry name" value="RmlD_sub_bind"/>
    <property type="match status" value="1"/>
</dbReference>
<dbReference type="Gene3D" id="3.40.50.720">
    <property type="entry name" value="NAD(P)-binding Rossmann-like Domain"/>
    <property type="match status" value="1"/>
</dbReference>
<dbReference type="KEGG" id="pco:PHACADRAFT_266259"/>
<dbReference type="SUPFAM" id="SSF51735">
    <property type="entry name" value="NAD(P)-binding Rossmann-fold domains"/>
    <property type="match status" value="1"/>
</dbReference>
<sequence length="219" mass="23780">NVAKAAGKAHAKVIHISAIGANCNSPVPYARTKALGEDAILDACPDATIIRPSILFGKGDGFFTRFAQLAKILPVMPVFGGGTARFQPVFVDDVARAIEILSRREIETNEACDGKTIEAGGPEVFTYREIIELVLKHTNKKRPIISVPYAVGTLQGLVFEKLPPNLLTITRAQVQQLKEDNIVNPATYQDACSFRDILGNNGFKLTSVNDVLPSYLPYV</sequence>
<dbReference type="InterPro" id="IPR051207">
    <property type="entry name" value="ComplexI_NDUFA9_subunit"/>
</dbReference>
<dbReference type="PANTHER" id="PTHR12126">
    <property type="entry name" value="NADH-UBIQUINONE OXIDOREDUCTASE 39 KDA SUBUNIT-RELATED"/>
    <property type="match status" value="1"/>
</dbReference>
<dbReference type="OrthoDB" id="275457at2759"/>
<dbReference type="RefSeq" id="XP_007402837.1">
    <property type="nucleotide sequence ID" value="XM_007402775.1"/>
</dbReference>
<dbReference type="AlphaFoldDB" id="K5VPU7"/>
<dbReference type="Proteomes" id="UP000008370">
    <property type="component" value="Unassembled WGS sequence"/>
</dbReference>
<dbReference type="PANTHER" id="PTHR12126:SF11">
    <property type="entry name" value="NADH DEHYDROGENASE [UBIQUINONE] 1 ALPHA SUBCOMPLEX SUBUNIT 9, MITOCHONDRIAL"/>
    <property type="match status" value="1"/>
</dbReference>
<name>K5VPU7_PHACS</name>
<gene>
    <name evidence="2" type="ORF">PHACADRAFT_266259</name>
</gene>
<dbReference type="STRING" id="650164.K5VPU7"/>
<evidence type="ECO:0000313" key="2">
    <source>
        <dbReference type="EMBL" id="EKM48609.1"/>
    </source>
</evidence>
<feature type="non-terminal residue" evidence="2">
    <location>
        <position position="1"/>
    </location>
</feature>
<organism evidence="2 3">
    <name type="scientific">Phanerochaete carnosa (strain HHB-10118-sp)</name>
    <name type="common">White-rot fungus</name>
    <name type="synonym">Peniophora carnosa</name>
    <dbReference type="NCBI Taxonomy" id="650164"/>
    <lineage>
        <taxon>Eukaryota</taxon>
        <taxon>Fungi</taxon>
        <taxon>Dikarya</taxon>
        <taxon>Basidiomycota</taxon>
        <taxon>Agaricomycotina</taxon>
        <taxon>Agaricomycetes</taxon>
        <taxon>Polyporales</taxon>
        <taxon>Phanerochaetaceae</taxon>
        <taxon>Phanerochaete</taxon>
    </lineage>
</organism>
<protein>
    <recommendedName>
        <fullName evidence="1">RmlD-like substrate binding domain-containing protein</fullName>
    </recommendedName>
</protein>
<dbReference type="HOGENOM" id="CLU_007383_6_5_1"/>
<dbReference type="InParanoid" id="K5VPU7"/>
<evidence type="ECO:0000259" key="1">
    <source>
        <dbReference type="Pfam" id="PF04321"/>
    </source>
</evidence>
<dbReference type="GeneID" id="18919350"/>
<proteinExistence type="predicted"/>
<dbReference type="GO" id="GO:0044877">
    <property type="term" value="F:protein-containing complex binding"/>
    <property type="evidence" value="ECO:0007669"/>
    <property type="project" value="TreeGrafter"/>
</dbReference>
<accession>K5VPU7</accession>
<dbReference type="EMBL" id="JH930879">
    <property type="protein sequence ID" value="EKM48609.1"/>
    <property type="molecule type" value="Genomic_DNA"/>
</dbReference>
<dbReference type="GO" id="GO:0005739">
    <property type="term" value="C:mitochondrion"/>
    <property type="evidence" value="ECO:0007669"/>
    <property type="project" value="TreeGrafter"/>
</dbReference>
<evidence type="ECO:0000313" key="3">
    <source>
        <dbReference type="Proteomes" id="UP000008370"/>
    </source>
</evidence>
<keyword evidence="3" id="KW-1185">Reference proteome</keyword>
<feature type="domain" description="RmlD-like substrate binding" evidence="1">
    <location>
        <begin position="29"/>
        <end position="141"/>
    </location>
</feature>
<dbReference type="InterPro" id="IPR029903">
    <property type="entry name" value="RmlD-like-bd"/>
</dbReference>